<evidence type="ECO:0000313" key="8">
    <source>
        <dbReference type="EMBL" id="CCE22319.1"/>
    </source>
</evidence>
<feature type="transmembrane region" description="Helical" evidence="7">
    <location>
        <begin position="114"/>
        <end position="134"/>
    </location>
</feature>
<gene>
    <name evidence="8" type="ordered locus">MEALZ_0624</name>
</gene>
<evidence type="ECO:0008006" key="10">
    <source>
        <dbReference type="Google" id="ProtNLM"/>
    </source>
</evidence>
<dbReference type="HOGENOM" id="CLU_122820_0_1_6"/>
<protein>
    <recommendedName>
        <fullName evidence="10">DUF350 domain-containing protein</fullName>
    </recommendedName>
</protein>
<evidence type="ECO:0000256" key="7">
    <source>
        <dbReference type="SAM" id="Phobius"/>
    </source>
</evidence>
<evidence type="ECO:0000256" key="5">
    <source>
        <dbReference type="ARBA" id="ARBA00022989"/>
    </source>
</evidence>
<keyword evidence="6 7" id="KW-0472">Membrane</keyword>
<reference evidence="9" key="1">
    <citation type="journal article" date="2012" name="J. Bacteriol.">
        <title>Genome sequence of the haloalkaliphilic methanotrophic bacterium Methylomicrobium alcaliphilum 20Z.</title>
        <authorList>
            <person name="Vuilleumier S."/>
            <person name="Khmelenina V.N."/>
            <person name="Bringel F."/>
            <person name="Reshetnikov A.S."/>
            <person name="Lajus A."/>
            <person name="Mangenot S."/>
            <person name="Rouy Z."/>
            <person name="Op den Camp H.J."/>
            <person name="Jetten M.S."/>
            <person name="Dispirito A.A."/>
            <person name="Dunfield P."/>
            <person name="Klotz M.G."/>
            <person name="Semrau J.D."/>
            <person name="Stein L.Y."/>
            <person name="Barbe V."/>
            <person name="Medigue C."/>
            <person name="Trotsenko Y.A."/>
            <person name="Kalyuzhnaya M.G."/>
        </authorList>
    </citation>
    <scope>NUCLEOTIDE SEQUENCE [LARGE SCALE GENOMIC DNA]</scope>
    <source>
        <strain evidence="9">DSM 19304 / NCIMB 14124 / VKM B-2133 / 20Z</strain>
    </source>
</reference>
<dbReference type="AlphaFoldDB" id="G4T0N9"/>
<dbReference type="InterPro" id="IPR007140">
    <property type="entry name" value="DUF350"/>
</dbReference>
<evidence type="ECO:0000256" key="1">
    <source>
        <dbReference type="ARBA" id="ARBA00004651"/>
    </source>
</evidence>
<dbReference type="PATRIC" id="fig|271065.3.peg.636"/>
<keyword evidence="5 7" id="KW-1133">Transmembrane helix</keyword>
<accession>G4T0N9</accession>
<feature type="transmembrane region" description="Helical" evidence="7">
    <location>
        <begin position="49"/>
        <end position="68"/>
    </location>
</feature>
<keyword evidence="3" id="KW-1003">Cell membrane</keyword>
<dbReference type="Proteomes" id="UP000008315">
    <property type="component" value="Chromosome"/>
</dbReference>
<evidence type="ECO:0000256" key="6">
    <source>
        <dbReference type="ARBA" id="ARBA00023136"/>
    </source>
</evidence>
<evidence type="ECO:0000256" key="4">
    <source>
        <dbReference type="ARBA" id="ARBA00022692"/>
    </source>
</evidence>
<dbReference type="GO" id="GO:0005886">
    <property type="term" value="C:plasma membrane"/>
    <property type="evidence" value="ECO:0007669"/>
    <property type="project" value="UniProtKB-SubCell"/>
</dbReference>
<evidence type="ECO:0000313" key="9">
    <source>
        <dbReference type="Proteomes" id="UP000008315"/>
    </source>
</evidence>
<organism evidence="8 9">
    <name type="scientific">Methylotuvimicrobium alcaliphilum (strain DSM 19304 / NCIMB 14124 / VKM B-2133 / 20Z)</name>
    <name type="common">Methylomicrobium alcaliphilum</name>
    <dbReference type="NCBI Taxonomy" id="1091494"/>
    <lineage>
        <taxon>Bacteria</taxon>
        <taxon>Pseudomonadati</taxon>
        <taxon>Pseudomonadota</taxon>
        <taxon>Gammaproteobacteria</taxon>
        <taxon>Methylococcales</taxon>
        <taxon>Methylococcaceae</taxon>
        <taxon>Methylotuvimicrobium</taxon>
    </lineage>
</organism>
<name>G4T0N9_META2</name>
<dbReference type="Pfam" id="PF03994">
    <property type="entry name" value="DUF350"/>
    <property type="match status" value="1"/>
</dbReference>
<dbReference type="KEGG" id="mah:MEALZ_0624"/>
<dbReference type="EMBL" id="FO082060">
    <property type="protein sequence ID" value="CCE22319.1"/>
    <property type="molecule type" value="Genomic_DNA"/>
</dbReference>
<proteinExistence type="inferred from homology"/>
<dbReference type="STRING" id="1091494.MEALZ_0624"/>
<dbReference type="PANTHER" id="PTHR40043:SF1">
    <property type="entry name" value="UPF0719 INNER MEMBRANE PROTEIN YJFL"/>
    <property type="match status" value="1"/>
</dbReference>
<evidence type="ECO:0000256" key="3">
    <source>
        <dbReference type="ARBA" id="ARBA00022475"/>
    </source>
</evidence>
<keyword evidence="4 7" id="KW-0812">Transmembrane</keyword>
<comment type="similarity">
    <text evidence="2">Belongs to the UPF0719 family.</text>
</comment>
<feature type="transmembrane region" description="Helical" evidence="7">
    <location>
        <begin position="80"/>
        <end position="102"/>
    </location>
</feature>
<comment type="subcellular location">
    <subcellularLocation>
        <location evidence="1">Cell membrane</location>
        <topology evidence="1">Multi-pass membrane protein</topology>
    </subcellularLocation>
</comment>
<feature type="transmembrane region" description="Helical" evidence="7">
    <location>
        <begin position="14"/>
        <end position="37"/>
    </location>
</feature>
<dbReference type="RefSeq" id="WP_014147125.1">
    <property type="nucleotide sequence ID" value="NC_016112.1"/>
</dbReference>
<dbReference type="PANTHER" id="PTHR40043">
    <property type="entry name" value="UPF0719 INNER MEMBRANE PROTEIN YJFL"/>
    <property type="match status" value="1"/>
</dbReference>
<keyword evidence="9" id="KW-1185">Reference proteome</keyword>
<sequence length="138" mass="14904">MDALINSLMGLSNFAMYFFSSLALLLIFKFLYALITPHDEWKLVKEDKNVAAAIGFIGAVIGFAIAIAGAASNSVSLLDFWLWSVFALIAQLLAFAIIRFIFMPKIVQSINDNEISAGVVLGGFSIAVGILNAACMTY</sequence>
<evidence type="ECO:0000256" key="2">
    <source>
        <dbReference type="ARBA" id="ARBA00005779"/>
    </source>
</evidence>